<proteinExistence type="predicted"/>
<dbReference type="AlphaFoldDB" id="A0A4C1YHS5"/>
<reference evidence="2 3" key="1">
    <citation type="journal article" date="2019" name="Commun. Biol.">
        <title>The bagworm genome reveals a unique fibroin gene that provides high tensile strength.</title>
        <authorList>
            <person name="Kono N."/>
            <person name="Nakamura H."/>
            <person name="Ohtoshi R."/>
            <person name="Tomita M."/>
            <person name="Numata K."/>
            <person name="Arakawa K."/>
        </authorList>
    </citation>
    <scope>NUCLEOTIDE SEQUENCE [LARGE SCALE GENOMIC DNA]</scope>
</reference>
<evidence type="ECO:0000313" key="2">
    <source>
        <dbReference type="EMBL" id="GBP75638.1"/>
    </source>
</evidence>
<name>A0A4C1YHS5_EUMVA</name>
<sequence>MITVVHGHSPSQRSPPVRSGMASTEVQSESGQPRGVIFAVGLYNSPLFYGPLWGGRPRPGRLRDAIISLDTAASRRAACVLALPLI</sequence>
<protein>
    <submittedName>
        <fullName evidence="2">Uncharacterized protein</fullName>
    </submittedName>
</protein>
<gene>
    <name evidence="2" type="ORF">EVAR_28850_1</name>
</gene>
<comment type="caution">
    <text evidence="2">The sequence shown here is derived from an EMBL/GenBank/DDBJ whole genome shotgun (WGS) entry which is preliminary data.</text>
</comment>
<dbReference type="EMBL" id="BGZK01001256">
    <property type="protein sequence ID" value="GBP75638.1"/>
    <property type="molecule type" value="Genomic_DNA"/>
</dbReference>
<evidence type="ECO:0000256" key="1">
    <source>
        <dbReference type="SAM" id="MobiDB-lite"/>
    </source>
</evidence>
<keyword evidence="3" id="KW-1185">Reference proteome</keyword>
<feature type="compositionally biased region" description="Polar residues" evidence="1">
    <location>
        <begin position="21"/>
        <end position="31"/>
    </location>
</feature>
<dbReference type="Proteomes" id="UP000299102">
    <property type="component" value="Unassembled WGS sequence"/>
</dbReference>
<evidence type="ECO:0000313" key="3">
    <source>
        <dbReference type="Proteomes" id="UP000299102"/>
    </source>
</evidence>
<organism evidence="2 3">
    <name type="scientific">Eumeta variegata</name>
    <name type="common">Bagworm moth</name>
    <name type="synonym">Eumeta japonica</name>
    <dbReference type="NCBI Taxonomy" id="151549"/>
    <lineage>
        <taxon>Eukaryota</taxon>
        <taxon>Metazoa</taxon>
        <taxon>Ecdysozoa</taxon>
        <taxon>Arthropoda</taxon>
        <taxon>Hexapoda</taxon>
        <taxon>Insecta</taxon>
        <taxon>Pterygota</taxon>
        <taxon>Neoptera</taxon>
        <taxon>Endopterygota</taxon>
        <taxon>Lepidoptera</taxon>
        <taxon>Glossata</taxon>
        <taxon>Ditrysia</taxon>
        <taxon>Tineoidea</taxon>
        <taxon>Psychidae</taxon>
        <taxon>Oiketicinae</taxon>
        <taxon>Eumeta</taxon>
    </lineage>
</organism>
<accession>A0A4C1YHS5</accession>
<feature type="region of interest" description="Disordered" evidence="1">
    <location>
        <begin position="1"/>
        <end position="31"/>
    </location>
</feature>